<gene>
    <name evidence="1" type="ORF">ACFOKJ_04425</name>
</gene>
<dbReference type="RefSeq" id="WP_390276911.1">
    <property type="nucleotide sequence ID" value="NZ_JBHRYH010000009.1"/>
</dbReference>
<reference evidence="2" key="1">
    <citation type="journal article" date="2019" name="Int. J. Syst. Evol. Microbiol.">
        <title>The Global Catalogue of Microorganisms (GCM) 10K type strain sequencing project: providing services to taxonomists for standard genome sequencing and annotation.</title>
        <authorList>
            <consortium name="The Broad Institute Genomics Platform"/>
            <consortium name="The Broad Institute Genome Sequencing Center for Infectious Disease"/>
            <person name="Wu L."/>
            <person name="Ma J."/>
        </authorList>
    </citation>
    <scope>NUCLEOTIDE SEQUENCE [LARGE SCALE GENOMIC DNA]</scope>
    <source>
        <strain evidence="2">KCTC 42195</strain>
    </source>
</reference>
<evidence type="ECO:0000313" key="2">
    <source>
        <dbReference type="Proteomes" id="UP001595636"/>
    </source>
</evidence>
<accession>A0ABV7TRN0</accession>
<comment type="caution">
    <text evidence="1">The sequence shown here is derived from an EMBL/GenBank/DDBJ whole genome shotgun (WGS) entry which is preliminary data.</text>
</comment>
<keyword evidence="2" id="KW-1185">Reference proteome</keyword>
<sequence>MQNLLALVLLYFLVLPLLGGVLAFFAGAVRARLSDRRKALAGWHPLNPYYALSPYHFGKR</sequence>
<evidence type="ECO:0000313" key="1">
    <source>
        <dbReference type="EMBL" id="MFC3625394.1"/>
    </source>
</evidence>
<dbReference type="EMBL" id="JBHRYH010000009">
    <property type="protein sequence ID" value="MFC3625394.1"/>
    <property type="molecule type" value="Genomic_DNA"/>
</dbReference>
<protein>
    <recommendedName>
        <fullName evidence="3">Cellulose biosynthesis protein BcsF</fullName>
    </recommendedName>
</protein>
<evidence type="ECO:0008006" key="3">
    <source>
        <dbReference type="Google" id="ProtNLM"/>
    </source>
</evidence>
<proteinExistence type="predicted"/>
<dbReference type="Proteomes" id="UP001595636">
    <property type="component" value="Unassembled WGS sequence"/>
</dbReference>
<organism evidence="1 2">
    <name type="scientific">Vogesella amnigena</name>
    <dbReference type="NCBI Taxonomy" id="1507449"/>
    <lineage>
        <taxon>Bacteria</taxon>
        <taxon>Pseudomonadati</taxon>
        <taxon>Pseudomonadota</taxon>
        <taxon>Betaproteobacteria</taxon>
        <taxon>Neisseriales</taxon>
        <taxon>Chromobacteriaceae</taxon>
        <taxon>Vogesella</taxon>
    </lineage>
</organism>
<name>A0ABV7TRN0_9NEIS</name>